<evidence type="ECO:0000313" key="2">
    <source>
        <dbReference type="Proteomes" id="UP001054945"/>
    </source>
</evidence>
<reference evidence="1 2" key="1">
    <citation type="submission" date="2021-06" db="EMBL/GenBank/DDBJ databases">
        <title>Caerostris extrusa draft genome.</title>
        <authorList>
            <person name="Kono N."/>
            <person name="Arakawa K."/>
        </authorList>
    </citation>
    <scope>NUCLEOTIDE SEQUENCE [LARGE SCALE GENOMIC DNA]</scope>
</reference>
<dbReference type="Proteomes" id="UP001054945">
    <property type="component" value="Unassembled WGS sequence"/>
</dbReference>
<protein>
    <submittedName>
        <fullName evidence="1">Uncharacterized protein</fullName>
    </submittedName>
</protein>
<gene>
    <name evidence="1" type="ORF">CEXT_553011</name>
</gene>
<name>A0AAV4VFM6_CAEEX</name>
<keyword evidence="2" id="KW-1185">Reference proteome</keyword>
<dbReference type="EMBL" id="BPLR01014465">
    <property type="protein sequence ID" value="GIY68936.1"/>
    <property type="molecule type" value="Genomic_DNA"/>
</dbReference>
<dbReference type="AlphaFoldDB" id="A0AAV4VFM6"/>
<organism evidence="1 2">
    <name type="scientific">Caerostris extrusa</name>
    <name type="common">Bark spider</name>
    <name type="synonym">Caerostris bankana</name>
    <dbReference type="NCBI Taxonomy" id="172846"/>
    <lineage>
        <taxon>Eukaryota</taxon>
        <taxon>Metazoa</taxon>
        <taxon>Ecdysozoa</taxon>
        <taxon>Arthropoda</taxon>
        <taxon>Chelicerata</taxon>
        <taxon>Arachnida</taxon>
        <taxon>Araneae</taxon>
        <taxon>Araneomorphae</taxon>
        <taxon>Entelegynae</taxon>
        <taxon>Araneoidea</taxon>
        <taxon>Araneidae</taxon>
        <taxon>Caerostris</taxon>
    </lineage>
</organism>
<proteinExistence type="predicted"/>
<accession>A0AAV4VFM6</accession>
<comment type="caution">
    <text evidence="1">The sequence shown here is derived from an EMBL/GenBank/DDBJ whole genome shotgun (WGS) entry which is preliminary data.</text>
</comment>
<evidence type="ECO:0000313" key="1">
    <source>
        <dbReference type="EMBL" id="GIY68936.1"/>
    </source>
</evidence>
<sequence length="88" mass="9573">MESSGFCNNLLPGIINTSDGRGSGDELLTNLLLLGRLILIVVHSWTLYCPNIGDAKAPVLQGDVFHHNTRTSNGVVTWAPSRSSLRFH</sequence>